<dbReference type="EMBL" id="BPQG01000134">
    <property type="protein sequence ID" value="GJD47242.1"/>
    <property type="molecule type" value="Genomic_DNA"/>
</dbReference>
<evidence type="ECO:0000313" key="1">
    <source>
        <dbReference type="EMBL" id="GJD47242.1"/>
    </source>
</evidence>
<comment type="caution">
    <text evidence="1">The sequence shown here is derived from an EMBL/GenBank/DDBJ whole genome shotgun (WGS) entry which is preliminary data.</text>
</comment>
<sequence>MSAGITIPVVNVRETRTIHPVVTIRSQHRDPFVRDAAQLAPRTSAEIAVDRDAAVAERTALEASRPDLMLTGTADDVADLDHRIAVAKVRIDQAEAQHAAAVIAEVKSQADDEAEQTRRKALRKVGMKASAEVAKLADRYIVLAKELAGVLGQLREQEVRIAEANAALPKDAEPVPPGEPFNGTETIPMRSETTHDLAWVDARTGGPAGIMAGNDLQHRVSKTIERRVSVPSIPGEPHVPLSHRVTLPGLGRDAPPIWRSLPQPLRSDMGYRA</sequence>
<dbReference type="Proteomes" id="UP001055117">
    <property type="component" value="Unassembled WGS sequence"/>
</dbReference>
<accession>A0ABQ4QRJ8</accession>
<keyword evidence="2" id="KW-1185">Reference proteome</keyword>
<gene>
    <name evidence="1" type="ORF">AFCDBAGC_5135</name>
</gene>
<dbReference type="RefSeq" id="WP_238273366.1">
    <property type="nucleotide sequence ID" value="NZ_BPQG01000134.1"/>
</dbReference>
<proteinExistence type="predicted"/>
<evidence type="ECO:0000313" key="2">
    <source>
        <dbReference type="Proteomes" id="UP001055117"/>
    </source>
</evidence>
<reference evidence="1 2" key="1">
    <citation type="journal article" date="2021" name="Front. Microbiol.">
        <title>Comprehensive Comparative Genomics and Phenotyping of Methylobacterium Species.</title>
        <authorList>
            <person name="Alessa O."/>
            <person name="Ogura Y."/>
            <person name="Fujitani Y."/>
            <person name="Takami H."/>
            <person name="Hayashi T."/>
            <person name="Sahin N."/>
            <person name="Tani A."/>
        </authorList>
    </citation>
    <scope>NUCLEOTIDE SEQUENCE [LARGE SCALE GENOMIC DNA]</scope>
    <source>
        <strain evidence="1 2">DSM 23679</strain>
    </source>
</reference>
<name>A0ABQ4QRJ8_9HYPH</name>
<protein>
    <submittedName>
        <fullName evidence="1">Uncharacterized protein</fullName>
    </submittedName>
</protein>
<organism evidence="1 2">
    <name type="scientific">Methylobacterium cerastii</name>
    <dbReference type="NCBI Taxonomy" id="932741"/>
    <lineage>
        <taxon>Bacteria</taxon>
        <taxon>Pseudomonadati</taxon>
        <taxon>Pseudomonadota</taxon>
        <taxon>Alphaproteobacteria</taxon>
        <taxon>Hyphomicrobiales</taxon>
        <taxon>Methylobacteriaceae</taxon>
        <taxon>Methylobacterium</taxon>
    </lineage>
</organism>